<feature type="region of interest" description="Disordered" evidence="1">
    <location>
        <begin position="186"/>
        <end position="221"/>
    </location>
</feature>
<organism evidence="2 3">
    <name type="scientific">Parthenolecanium corni</name>
    <dbReference type="NCBI Taxonomy" id="536013"/>
    <lineage>
        <taxon>Eukaryota</taxon>
        <taxon>Metazoa</taxon>
        <taxon>Ecdysozoa</taxon>
        <taxon>Arthropoda</taxon>
        <taxon>Hexapoda</taxon>
        <taxon>Insecta</taxon>
        <taxon>Pterygota</taxon>
        <taxon>Neoptera</taxon>
        <taxon>Paraneoptera</taxon>
        <taxon>Hemiptera</taxon>
        <taxon>Sternorrhyncha</taxon>
        <taxon>Coccoidea</taxon>
        <taxon>Coccidae</taxon>
        <taxon>Parthenolecanium</taxon>
    </lineage>
</organism>
<dbReference type="EMBL" id="JBBCAQ010000032">
    <property type="protein sequence ID" value="KAK7584233.1"/>
    <property type="molecule type" value="Genomic_DNA"/>
</dbReference>
<sequence>MCPNDPNLDTSCPLVQHSPFGPVAKRTRQSLCPVNLFKSNPATNGESSNAGIAMETNSVAAVSSTAALTVLPPMVIPERLLQFTAMSTAALTAASTTAQTITIDGHQSSNLTNFNDSNPSDHVTVAQFTQVFAQFNASLTALAQQIGSINNNVLTLAQTCTQSHSQIQASSSSNQLPPREQQQRLFWCTDPPGNQPGSSDDDSLEPEHHLPPRDPPPRANFLPNRYTARVAVLIDIGSSIAENMTKLMMRKKKIEPFLGENDHRTVCEFLRIYNRNYTSLKDSDIRCEILRNNICNKTCSWVVEEYVVNIKYPDLAEYLLRLYWDEDTRNQVWMNFKQETYNTTGVESFSNYVTSRYYQLRDTKMVSEAKLIKEFQHK</sequence>
<reference evidence="2 3" key="1">
    <citation type="submission" date="2024-03" db="EMBL/GenBank/DDBJ databases">
        <title>Adaptation during the transition from Ophiocordyceps entomopathogen to insect associate is accompanied by gene loss and intensified selection.</title>
        <authorList>
            <person name="Ward C.M."/>
            <person name="Onetto C.A."/>
            <person name="Borneman A.R."/>
        </authorList>
    </citation>
    <scope>NUCLEOTIDE SEQUENCE [LARGE SCALE GENOMIC DNA]</scope>
    <source>
        <strain evidence="2">AWRI1</strain>
        <tissue evidence="2">Single Adult Female</tissue>
    </source>
</reference>
<name>A0AAN9TDE1_9HEMI</name>
<keyword evidence="3" id="KW-1185">Reference proteome</keyword>
<evidence type="ECO:0000313" key="2">
    <source>
        <dbReference type="EMBL" id="KAK7584233.1"/>
    </source>
</evidence>
<evidence type="ECO:0000256" key="1">
    <source>
        <dbReference type="SAM" id="MobiDB-lite"/>
    </source>
</evidence>
<gene>
    <name evidence="2" type="ORF">V9T40_005196</name>
</gene>
<evidence type="ECO:0000313" key="3">
    <source>
        <dbReference type="Proteomes" id="UP001367676"/>
    </source>
</evidence>
<proteinExistence type="predicted"/>
<dbReference type="Proteomes" id="UP001367676">
    <property type="component" value="Unassembled WGS sequence"/>
</dbReference>
<accession>A0AAN9TDE1</accession>
<protein>
    <submittedName>
        <fullName evidence="2">Uncharacterized protein</fullName>
    </submittedName>
</protein>
<comment type="caution">
    <text evidence="2">The sequence shown here is derived from an EMBL/GenBank/DDBJ whole genome shotgun (WGS) entry which is preliminary data.</text>
</comment>
<dbReference type="AlphaFoldDB" id="A0AAN9TDE1"/>
<feature type="compositionally biased region" description="Basic and acidic residues" evidence="1">
    <location>
        <begin position="205"/>
        <end position="216"/>
    </location>
</feature>